<reference evidence="15 16" key="1">
    <citation type="journal article" date="2016" name="Mol. Biol. Evol.">
        <title>Comparative Genomics of Early-Diverging Mushroom-Forming Fungi Provides Insights into the Origins of Lignocellulose Decay Capabilities.</title>
        <authorList>
            <person name="Nagy L.G."/>
            <person name="Riley R."/>
            <person name="Tritt A."/>
            <person name="Adam C."/>
            <person name="Daum C."/>
            <person name="Floudas D."/>
            <person name="Sun H."/>
            <person name="Yadav J.S."/>
            <person name="Pangilinan J."/>
            <person name="Larsson K.H."/>
            <person name="Matsuura K."/>
            <person name="Barry K."/>
            <person name="Labutti K."/>
            <person name="Kuo R."/>
            <person name="Ohm R.A."/>
            <person name="Bhattacharya S.S."/>
            <person name="Shirouzu T."/>
            <person name="Yoshinaga Y."/>
            <person name="Martin F.M."/>
            <person name="Grigoriev I.V."/>
            <person name="Hibbett D.S."/>
        </authorList>
    </citation>
    <scope>NUCLEOTIDE SEQUENCE [LARGE SCALE GENOMIC DNA]</scope>
    <source>
        <strain evidence="15 16">HHB9708</strain>
    </source>
</reference>
<organism evidence="15 16">
    <name type="scientific">Sistotremastrum niveocremeum HHB9708</name>
    <dbReference type="NCBI Taxonomy" id="1314777"/>
    <lineage>
        <taxon>Eukaryota</taxon>
        <taxon>Fungi</taxon>
        <taxon>Dikarya</taxon>
        <taxon>Basidiomycota</taxon>
        <taxon>Agaricomycotina</taxon>
        <taxon>Agaricomycetes</taxon>
        <taxon>Sistotremastrales</taxon>
        <taxon>Sistotremastraceae</taxon>
        <taxon>Sertulicium</taxon>
        <taxon>Sertulicium niveocremeum</taxon>
    </lineage>
</organism>
<evidence type="ECO:0000256" key="1">
    <source>
        <dbReference type="ARBA" id="ARBA00004225"/>
    </source>
</evidence>
<keyword evidence="6" id="KW-0809">Transit peptide</keyword>
<dbReference type="HAMAP" id="MF_00154">
    <property type="entry name" value="CyoE_CtaB"/>
    <property type="match status" value="1"/>
</dbReference>
<dbReference type="GO" id="GO:0031966">
    <property type="term" value="C:mitochondrial membrane"/>
    <property type="evidence" value="ECO:0007669"/>
    <property type="project" value="UniProtKB-SubCell"/>
</dbReference>
<evidence type="ECO:0000256" key="14">
    <source>
        <dbReference type="SAM" id="Phobius"/>
    </source>
</evidence>
<evidence type="ECO:0000256" key="8">
    <source>
        <dbReference type="ARBA" id="ARBA00023128"/>
    </source>
</evidence>
<keyword evidence="10 14" id="KW-0472">Membrane</keyword>
<feature type="transmembrane region" description="Helical" evidence="14">
    <location>
        <begin position="235"/>
        <end position="257"/>
    </location>
</feature>
<dbReference type="OrthoDB" id="5211at2759"/>
<dbReference type="Pfam" id="PF01040">
    <property type="entry name" value="UbiA"/>
    <property type="match status" value="1"/>
</dbReference>
<name>A0A164TH66_9AGAM</name>
<keyword evidence="5 14" id="KW-0812">Transmembrane</keyword>
<feature type="region of interest" description="Disordered" evidence="13">
    <location>
        <begin position="671"/>
        <end position="711"/>
    </location>
</feature>
<comment type="similarity">
    <text evidence="2">Belongs to the UbiA prenyltransferase family.</text>
</comment>
<feature type="transmembrane region" description="Helical" evidence="14">
    <location>
        <begin position="263"/>
        <end position="283"/>
    </location>
</feature>
<dbReference type="FunFam" id="1.10.357.140:FF:000004">
    <property type="entry name" value="Protoheme IX farnesyltransferase, mitochondrial"/>
    <property type="match status" value="1"/>
</dbReference>
<keyword evidence="9" id="KW-0350">Heme biosynthesis</keyword>
<dbReference type="Gene3D" id="1.10.357.140">
    <property type="entry name" value="UbiA prenyltransferase"/>
    <property type="match status" value="1"/>
</dbReference>
<keyword evidence="12" id="KW-0175">Coiled coil</keyword>
<keyword evidence="16" id="KW-1185">Reference proteome</keyword>
<comment type="subcellular location">
    <subcellularLocation>
        <location evidence="1">Mitochondrion membrane</location>
        <topology evidence="1">Multi-pass membrane protein</topology>
    </subcellularLocation>
</comment>
<feature type="coiled-coil region" evidence="12">
    <location>
        <begin position="722"/>
        <end position="756"/>
    </location>
</feature>
<feature type="compositionally biased region" description="Basic and acidic residues" evidence="13">
    <location>
        <begin position="701"/>
        <end position="711"/>
    </location>
</feature>
<keyword evidence="7 14" id="KW-1133">Transmembrane helix</keyword>
<evidence type="ECO:0000256" key="4">
    <source>
        <dbReference type="ARBA" id="ARBA00022679"/>
    </source>
</evidence>
<dbReference type="GO" id="GO:0008495">
    <property type="term" value="F:protoheme IX farnesyltransferase activity"/>
    <property type="evidence" value="ECO:0007669"/>
    <property type="project" value="InterPro"/>
</dbReference>
<gene>
    <name evidence="15" type="ORF">SISNIDRAFT_466764</name>
</gene>
<evidence type="ECO:0000256" key="11">
    <source>
        <dbReference type="ARBA" id="ARBA00030253"/>
    </source>
</evidence>
<accession>A0A164TH66</accession>
<evidence type="ECO:0000256" key="13">
    <source>
        <dbReference type="SAM" id="MobiDB-lite"/>
    </source>
</evidence>
<dbReference type="InterPro" id="IPR044878">
    <property type="entry name" value="UbiA_sf"/>
</dbReference>
<evidence type="ECO:0000256" key="5">
    <source>
        <dbReference type="ARBA" id="ARBA00022692"/>
    </source>
</evidence>
<feature type="transmembrane region" description="Helical" evidence="14">
    <location>
        <begin position="393"/>
        <end position="413"/>
    </location>
</feature>
<evidence type="ECO:0000256" key="12">
    <source>
        <dbReference type="SAM" id="Coils"/>
    </source>
</evidence>
<evidence type="ECO:0000256" key="3">
    <source>
        <dbReference type="ARBA" id="ARBA00016335"/>
    </source>
</evidence>
<proteinExistence type="inferred from homology"/>
<dbReference type="PANTHER" id="PTHR43448">
    <property type="entry name" value="PROTOHEME IX FARNESYLTRANSFERASE, MITOCHONDRIAL"/>
    <property type="match status" value="1"/>
</dbReference>
<evidence type="ECO:0000313" key="16">
    <source>
        <dbReference type="Proteomes" id="UP000076722"/>
    </source>
</evidence>
<protein>
    <recommendedName>
        <fullName evidence="3">Protoheme IX farnesyltransferase, mitochondrial</fullName>
    </recommendedName>
    <alternativeName>
        <fullName evidence="11">Heme O synthase</fullName>
    </alternativeName>
</protein>
<dbReference type="InterPro" id="IPR006369">
    <property type="entry name" value="Protohaem_IX_farnesylTrfase"/>
</dbReference>
<dbReference type="CDD" id="cd13957">
    <property type="entry name" value="PT_UbiA_Cox10"/>
    <property type="match status" value="1"/>
</dbReference>
<evidence type="ECO:0000256" key="7">
    <source>
        <dbReference type="ARBA" id="ARBA00022989"/>
    </source>
</evidence>
<keyword evidence="4 15" id="KW-0808">Transferase</keyword>
<feature type="compositionally biased region" description="Polar residues" evidence="13">
    <location>
        <begin position="592"/>
        <end position="602"/>
    </location>
</feature>
<evidence type="ECO:0000256" key="9">
    <source>
        <dbReference type="ARBA" id="ARBA00023133"/>
    </source>
</evidence>
<dbReference type="PANTHER" id="PTHR43448:SF2">
    <property type="entry name" value="PROTOHEME IX FARNESYLTRANSFERASE, MITOCHONDRIAL"/>
    <property type="match status" value="1"/>
</dbReference>
<sequence>MLAQKTSEYGDLDWWHRLRSWPIKRSDFCPAQAERRHFQLSCIRDRSRGRKMFRIRNLRICDECLHRLRFAPLCRRNSSLAAVPAHASKTINFSSYFFANGRQRIEDRVETSSSPLETAPVSQNSQETATEHIQFKGAASPVPWPPTDVAYRPLPPMTVRLLAKNYMALSKARLTSLIVLTAMSGYALSPLPGSIPVLLSTALGTTLCCASANTLNQMQEVPFDAQMVRTRSRPLVRQAITPLHAFGFASATGVVGVGLLASFVNPLTACLGALNIGLYAGLYTHMKRTSIANTWVGAVVGAIPPLMGWAACGGALIPSSTSPIALYPPQFLEAANTASQLLPADNPLAAWTLALLLFSWQFPHFNSLSLMLASSYARAGFRMLSVVSPSRNAAVCLRHAILLLPVCSVLVPLSGLTDWGFAITSLAPNIVAVRAAWKFWSIGSGTSEAYAKAVWRISLWWLPVILALMMAHKRSTDWSSFCSTSRSMSDVRALLRAKRTENETRVNHPYAAYNAAGQLRCSACALNVKNAIAWNGHIGSKGHRTIITKIKAREEADAAKKAGKRSADGESGDSVSKKRKVSPDDGDDETSGDQQKTTSSGFPNDFFSDPSRAPPPVESDEEEDAPAAPAPAAPAPVDEEWEAFKREVLDPINQDAEIEKEEVFARATVFAEPELQEEIPEGFPTARPADGEEEPEAPPELSERDLREKKELEERELIMDRLLDEERAQEEADNRVETLKSKLEAIRRRKEAAKLQKERGKGKDKS</sequence>
<dbReference type="GO" id="GO:0006784">
    <property type="term" value="P:heme A biosynthetic process"/>
    <property type="evidence" value="ECO:0007669"/>
    <property type="project" value="TreeGrafter"/>
</dbReference>
<evidence type="ECO:0000313" key="15">
    <source>
        <dbReference type="EMBL" id="KZS92361.1"/>
    </source>
</evidence>
<evidence type="ECO:0000256" key="6">
    <source>
        <dbReference type="ARBA" id="ARBA00022946"/>
    </source>
</evidence>
<dbReference type="InterPro" id="IPR000537">
    <property type="entry name" value="UbiA_prenyltransferase"/>
</dbReference>
<feature type="region of interest" description="Disordered" evidence="13">
    <location>
        <begin position="558"/>
        <end position="648"/>
    </location>
</feature>
<dbReference type="AlphaFoldDB" id="A0A164TH66"/>
<evidence type="ECO:0000256" key="10">
    <source>
        <dbReference type="ARBA" id="ARBA00023136"/>
    </source>
</evidence>
<dbReference type="EMBL" id="KV419410">
    <property type="protein sequence ID" value="KZS92361.1"/>
    <property type="molecule type" value="Genomic_DNA"/>
</dbReference>
<evidence type="ECO:0000256" key="2">
    <source>
        <dbReference type="ARBA" id="ARBA00005985"/>
    </source>
</evidence>
<dbReference type="Proteomes" id="UP000076722">
    <property type="component" value="Unassembled WGS sequence"/>
</dbReference>
<dbReference type="STRING" id="1314777.A0A164TH66"/>
<feature type="transmembrane region" description="Helical" evidence="14">
    <location>
        <begin position="348"/>
        <end position="372"/>
    </location>
</feature>
<keyword evidence="8" id="KW-0496">Mitochondrion</keyword>
<feature type="transmembrane region" description="Helical" evidence="14">
    <location>
        <begin position="295"/>
        <end position="317"/>
    </location>
</feature>
<feature type="compositionally biased region" description="Basic and acidic residues" evidence="13">
    <location>
        <begin position="558"/>
        <end position="568"/>
    </location>
</feature>